<accession>A0A917ISY1</accession>
<dbReference type="RefSeq" id="WP_188359735.1">
    <property type="nucleotide sequence ID" value="NZ_BMDC01000002.1"/>
</dbReference>
<keyword evidence="1" id="KW-0472">Membrane</keyword>
<feature type="transmembrane region" description="Helical" evidence="1">
    <location>
        <begin position="7"/>
        <end position="28"/>
    </location>
</feature>
<keyword evidence="3" id="KW-1185">Reference proteome</keyword>
<name>A0A917ISY1_9MICC</name>
<proteinExistence type="predicted"/>
<dbReference type="AlphaFoldDB" id="A0A917ISY1"/>
<reference evidence="2 3" key="1">
    <citation type="journal article" date="2014" name="Int. J. Syst. Evol. Microbiol.">
        <title>Complete genome sequence of Corynebacterium casei LMG S-19264T (=DSM 44701T), isolated from a smear-ripened cheese.</title>
        <authorList>
            <consortium name="US DOE Joint Genome Institute (JGI-PGF)"/>
            <person name="Walter F."/>
            <person name="Albersmeier A."/>
            <person name="Kalinowski J."/>
            <person name="Ruckert C."/>
        </authorList>
    </citation>
    <scope>NUCLEOTIDE SEQUENCE [LARGE SCALE GENOMIC DNA]</scope>
    <source>
        <strain evidence="2 3">CCM 8669</strain>
    </source>
</reference>
<sequence length="124" mass="14047">MIAGYDLWFWLTCLLGGLAFLASFWQFLRGRAPNDISQGSAIVLQTWLFIYFIGSIVMQILTDGPSGDWLEYYGYLLTAMVIPAGAVTWSLSEKSCWGTLILALVGPVLIVMVQRMNVIWYYYN</sequence>
<keyword evidence="1" id="KW-1133">Transmembrane helix</keyword>
<feature type="transmembrane region" description="Helical" evidence="1">
    <location>
        <begin position="72"/>
        <end position="92"/>
    </location>
</feature>
<protein>
    <submittedName>
        <fullName evidence="2">Uncharacterized protein</fullName>
    </submittedName>
</protein>
<evidence type="ECO:0000313" key="2">
    <source>
        <dbReference type="EMBL" id="GGH63525.1"/>
    </source>
</evidence>
<keyword evidence="1" id="KW-0812">Transmembrane</keyword>
<feature type="transmembrane region" description="Helical" evidence="1">
    <location>
        <begin position="40"/>
        <end position="60"/>
    </location>
</feature>
<organism evidence="2 3">
    <name type="scientific">Rothia aerolata</name>
    <dbReference type="NCBI Taxonomy" id="1812262"/>
    <lineage>
        <taxon>Bacteria</taxon>
        <taxon>Bacillati</taxon>
        <taxon>Actinomycetota</taxon>
        <taxon>Actinomycetes</taxon>
        <taxon>Micrococcales</taxon>
        <taxon>Micrococcaceae</taxon>
        <taxon>Rothia</taxon>
    </lineage>
</organism>
<feature type="transmembrane region" description="Helical" evidence="1">
    <location>
        <begin position="99"/>
        <end position="123"/>
    </location>
</feature>
<dbReference type="Proteomes" id="UP000600171">
    <property type="component" value="Unassembled WGS sequence"/>
</dbReference>
<gene>
    <name evidence="2" type="ORF">GCM10007359_14900</name>
</gene>
<evidence type="ECO:0000313" key="3">
    <source>
        <dbReference type="Proteomes" id="UP000600171"/>
    </source>
</evidence>
<dbReference type="EMBL" id="BMDC01000002">
    <property type="protein sequence ID" value="GGH63525.1"/>
    <property type="molecule type" value="Genomic_DNA"/>
</dbReference>
<comment type="caution">
    <text evidence="2">The sequence shown here is derived from an EMBL/GenBank/DDBJ whole genome shotgun (WGS) entry which is preliminary data.</text>
</comment>
<evidence type="ECO:0000256" key="1">
    <source>
        <dbReference type="SAM" id="Phobius"/>
    </source>
</evidence>